<accession>A0ABT9ZDQ9</accession>
<comment type="caution">
    <text evidence="2">The sequence shown here is derived from an EMBL/GenBank/DDBJ whole genome shotgun (WGS) entry which is preliminary data.</text>
</comment>
<name>A0ABT9ZDQ9_9BACI</name>
<protein>
    <submittedName>
        <fullName evidence="2">Uncharacterized protein YbcI</fullName>
    </submittedName>
</protein>
<dbReference type="InterPro" id="IPR018745">
    <property type="entry name" value="MpsC"/>
</dbReference>
<evidence type="ECO:0000313" key="2">
    <source>
        <dbReference type="EMBL" id="MDQ0230369.1"/>
    </source>
</evidence>
<keyword evidence="3" id="KW-1185">Reference proteome</keyword>
<dbReference type="RefSeq" id="WP_307339537.1">
    <property type="nucleotide sequence ID" value="NZ_JAUSUD010000005.1"/>
</dbReference>
<dbReference type="Proteomes" id="UP001234495">
    <property type="component" value="Unassembled WGS sequence"/>
</dbReference>
<evidence type="ECO:0000259" key="1">
    <source>
        <dbReference type="Pfam" id="PF10057"/>
    </source>
</evidence>
<reference evidence="2 3" key="1">
    <citation type="submission" date="2023-07" db="EMBL/GenBank/DDBJ databases">
        <title>Genomic Encyclopedia of Type Strains, Phase IV (KMG-IV): sequencing the most valuable type-strain genomes for metagenomic binning, comparative biology and taxonomic classification.</title>
        <authorList>
            <person name="Goeker M."/>
        </authorList>
    </citation>
    <scope>NUCLEOTIDE SEQUENCE [LARGE SCALE GENOMIC DNA]</scope>
    <source>
        <strain evidence="2 3">DSM 29005</strain>
    </source>
</reference>
<feature type="domain" description="Na+-translocating membrane potential-generating system MpsC" evidence="1">
    <location>
        <begin position="14"/>
        <end position="110"/>
    </location>
</feature>
<gene>
    <name evidence="2" type="ORF">J2S19_001623</name>
</gene>
<sequence>MIKTGDKYEKITYLNSYISKVLKKNFGKGPATCYSIFADEMMFITIKNFITPVEEVLISKDEEHLAYKTRDIIFDTIFEEIKDEVKKVLGVTFTTMYYDWSFEENTGILLLKSNGRANPQLASNPGQVKLIQDICYDIHKTAVHINKIYTSSTIIYVEYTGFMNKIEHILFDNGYSELLIEWNNELKKAYKQNKRLFEKCFQTSIDQIYVLHNFEYDTGILVFYLD</sequence>
<organism evidence="2 3">
    <name type="scientific">Metabacillus malikii</name>
    <dbReference type="NCBI Taxonomy" id="1504265"/>
    <lineage>
        <taxon>Bacteria</taxon>
        <taxon>Bacillati</taxon>
        <taxon>Bacillota</taxon>
        <taxon>Bacilli</taxon>
        <taxon>Bacillales</taxon>
        <taxon>Bacillaceae</taxon>
        <taxon>Metabacillus</taxon>
    </lineage>
</organism>
<dbReference type="Pfam" id="PF10057">
    <property type="entry name" value="MpsC"/>
    <property type="match status" value="1"/>
</dbReference>
<evidence type="ECO:0000313" key="3">
    <source>
        <dbReference type="Proteomes" id="UP001234495"/>
    </source>
</evidence>
<dbReference type="EMBL" id="JAUSUD010000005">
    <property type="protein sequence ID" value="MDQ0230369.1"/>
    <property type="molecule type" value="Genomic_DNA"/>
</dbReference>
<proteinExistence type="predicted"/>